<proteinExistence type="predicted"/>
<name>A0ACB7XFF2_9ERIC</name>
<dbReference type="Proteomes" id="UP000828048">
    <property type="component" value="Chromosome 10"/>
</dbReference>
<evidence type="ECO:0000313" key="1">
    <source>
        <dbReference type="EMBL" id="KAH7839519.1"/>
    </source>
</evidence>
<gene>
    <name evidence="1" type="ORF">Vadar_005270</name>
</gene>
<keyword evidence="2" id="KW-1185">Reference proteome</keyword>
<evidence type="ECO:0000313" key="2">
    <source>
        <dbReference type="Proteomes" id="UP000828048"/>
    </source>
</evidence>
<comment type="caution">
    <text evidence="1">The sequence shown here is derived from an EMBL/GenBank/DDBJ whole genome shotgun (WGS) entry which is preliminary data.</text>
</comment>
<reference evidence="1 2" key="1">
    <citation type="journal article" date="2021" name="Hortic Res">
        <title>High-quality reference genome and annotation aids understanding of berry development for evergreen blueberry (Vaccinium darrowii).</title>
        <authorList>
            <person name="Yu J."/>
            <person name="Hulse-Kemp A.M."/>
            <person name="Babiker E."/>
            <person name="Staton M."/>
        </authorList>
    </citation>
    <scope>NUCLEOTIDE SEQUENCE [LARGE SCALE GENOMIC DNA]</scope>
    <source>
        <strain evidence="2">cv. NJ 8807/NJ 8810</strain>
        <tissue evidence="1">Young leaf</tissue>
    </source>
</reference>
<organism evidence="1 2">
    <name type="scientific">Vaccinium darrowii</name>
    <dbReference type="NCBI Taxonomy" id="229202"/>
    <lineage>
        <taxon>Eukaryota</taxon>
        <taxon>Viridiplantae</taxon>
        <taxon>Streptophyta</taxon>
        <taxon>Embryophyta</taxon>
        <taxon>Tracheophyta</taxon>
        <taxon>Spermatophyta</taxon>
        <taxon>Magnoliopsida</taxon>
        <taxon>eudicotyledons</taxon>
        <taxon>Gunneridae</taxon>
        <taxon>Pentapetalae</taxon>
        <taxon>asterids</taxon>
        <taxon>Ericales</taxon>
        <taxon>Ericaceae</taxon>
        <taxon>Vaccinioideae</taxon>
        <taxon>Vaccinieae</taxon>
        <taxon>Vaccinium</taxon>
    </lineage>
</organism>
<accession>A0ACB7XFF2</accession>
<sequence length="102" mass="11267">MATPSSAAMAGTPNRWREKVERFERGEPFINGQALPYDPKYYECWIANLRPPPIRMKKSKNLEERSKDVQNSEVQGVASNMGEAVAPSDMAGLSTVGGVPRN</sequence>
<protein>
    <submittedName>
        <fullName evidence="1">Uncharacterized protein</fullName>
    </submittedName>
</protein>
<dbReference type="EMBL" id="CM037160">
    <property type="protein sequence ID" value="KAH7839519.1"/>
    <property type="molecule type" value="Genomic_DNA"/>
</dbReference>